<evidence type="ECO:0000313" key="4">
    <source>
        <dbReference type="WBParaSite" id="ECPE_0001369201-mRNA-1"/>
    </source>
</evidence>
<dbReference type="Gene3D" id="3.30.200.20">
    <property type="entry name" value="Phosphorylase Kinase, domain 1"/>
    <property type="match status" value="1"/>
</dbReference>
<keyword evidence="2" id="KW-1208">Phospholipid metabolism</keyword>
<protein>
    <submittedName>
        <fullName evidence="4">Choline/ethanolamine kinase</fullName>
    </submittedName>
</protein>
<dbReference type="Pfam" id="PF01633">
    <property type="entry name" value="Choline_kinase"/>
    <property type="match status" value="1"/>
</dbReference>
<organism evidence="4">
    <name type="scientific">Echinostoma caproni</name>
    <dbReference type="NCBI Taxonomy" id="27848"/>
    <lineage>
        <taxon>Eukaryota</taxon>
        <taxon>Metazoa</taxon>
        <taxon>Spiralia</taxon>
        <taxon>Lophotrochozoa</taxon>
        <taxon>Platyhelminthes</taxon>
        <taxon>Trematoda</taxon>
        <taxon>Digenea</taxon>
        <taxon>Plagiorchiida</taxon>
        <taxon>Echinostomata</taxon>
        <taxon>Echinostomatoidea</taxon>
        <taxon>Echinostomatidae</taxon>
        <taxon>Echinostoma</taxon>
    </lineage>
</organism>
<dbReference type="AlphaFoldDB" id="A0A183B367"/>
<reference evidence="4" key="1">
    <citation type="submission" date="2016-06" db="UniProtKB">
        <authorList>
            <consortium name="WormBaseParasite"/>
        </authorList>
    </citation>
    <scope>IDENTIFICATION</scope>
</reference>
<dbReference type="WBParaSite" id="ECPE_0001369201-mRNA-1">
    <property type="protein sequence ID" value="ECPE_0001369201-mRNA-1"/>
    <property type="gene ID" value="ECPE_0001369201"/>
</dbReference>
<dbReference type="InterPro" id="IPR011009">
    <property type="entry name" value="Kinase-like_dom_sf"/>
</dbReference>
<accession>A0A183B367</accession>
<dbReference type="PANTHER" id="PTHR22603:SF93">
    <property type="entry name" value="RE24176P"/>
    <property type="match status" value="1"/>
</dbReference>
<keyword evidence="1" id="KW-0594">Phospholipid biosynthesis</keyword>
<keyword evidence="1" id="KW-0444">Lipid biosynthesis</keyword>
<keyword evidence="1" id="KW-0443">Lipid metabolism</keyword>
<evidence type="ECO:0000256" key="1">
    <source>
        <dbReference type="ARBA" id="ARBA00023209"/>
    </source>
</evidence>
<name>A0A183B367_9TREM</name>
<dbReference type="GO" id="GO:0005737">
    <property type="term" value="C:cytoplasm"/>
    <property type="evidence" value="ECO:0007669"/>
    <property type="project" value="TreeGrafter"/>
</dbReference>
<dbReference type="SUPFAM" id="SSF56112">
    <property type="entry name" value="Protein kinase-like (PK-like)"/>
    <property type="match status" value="1"/>
</dbReference>
<evidence type="ECO:0000256" key="3">
    <source>
        <dbReference type="ARBA" id="ARBA00038211"/>
    </source>
</evidence>
<sequence>LIFVWPLPVDLSSMIRSADEEPSRIARRLTPGIEIMKSCPCFLCSFRFVFHFAFHLRIMGVFVILIAHQCCLKLHYLFPASFHSFLFSTCGLSNYLFMAQLKDHVPIRPDEPRKVLIRVYGEVLRSSMDSIVLDSINFAILSEKRMGPALHGVFPGGRIEEFIQSRSMVTSELGKPAAMKAVAQQLARIHNLNMPFCKQPRFIFKMMDKFLAQLSGKMDPPTRPLPNISMPSLQALEQEYLSDRELDSTWSECGFEYAQRLAVEFKIYEEYDWLKYVQLSSDYFLLDTEMLLPMEGPKRGKCIIALISDYNALKL</sequence>
<dbReference type="PANTHER" id="PTHR22603">
    <property type="entry name" value="CHOLINE/ETHANOALAMINE KINASE"/>
    <property type="match status" value="1"/>
</dbReference>
<evidence type="ECO:0000256" key="2">
    <source>
        <dbReference type="ARBA" id="ARBA00023264"/>
    </source>
</evidence>
<comment type="similarity">
    <text evidence="3">Belongs to the choline/ethanolamine kinase family.</text>
</comment>
<proteinExistence type="inferred from homology"/>
<dbReference type="GO" id="GO:0004103">
    <property type="term" value="F:choline kinase activity"/>
    <property type="evidence" value="ECO:0007669"/>
    <property type="project" value="TreeGrafter"/>
</dbReference>
<dbReference type="GO" id="GO:0004305">
    <property type="term" value="F:ethanolamine kinase activity"/>
    <property type="evidence" value="ECO:0007669"/>
    <property type="project" value="TreeGrafter"/>
</dbReference>
<dbReference type="GO" id="GO:0006646">
    <property type="term" value="P:phosphatidylethanolamine biosynthetic process"/>
    <property type="evidence" value="ECO:0007669"/>
    <property type="project" value="TreeGrafter"/>
</dbReference>
<dbReference type="Gene3D" id="3.90.1200.10">
    <property type="match status" value="1"/>
</dbReference>